<proteinExistence type="predicted"/>
<accession>A0A0A9E1Y4</accession>
<name>A0A0A9E1Y4_ARUDO</name>
<dbReference type="EMBL" id="GBRH01205970">
    <property type="protein sequence ID" value="JAD91925.1"/>
    <property type="molecule type" value="Transcribed_RNA"/>
</dbReference>
<protein>
    <submittedName>
        <fullName evidence="1">Pco069460</fullName>
    </submittedName>
</protein>
<organism evidence="1">
    <name type="scientific">Arundo donax</name>
    <name type="common">Giant reed</name>
    <name type="synonym">Donax arundinaceus</name>
    <dbReference type="NCBI Taxonomy" id="35708"/>
    <lineage>
        <taxon>Eukaryota</taxon>
        <taxon>Viridiplantae</taxon>
        <taxon>Streptophyta</taxon>
        <taxon>Embryophyta</taxon>
        <taxon>Tracheophyta</taxon>
        <taxon>Spermatophyta</taxon>
        <taxon>Magnoliopsida</taxon>
        <taxon>Liliopsida</taxon>
        <taxon>Poales</taxon>
        <taxon>Poaceae</taxon>
        <taxon>PACMAD clade</taxon>
        <taxon>Arundinoideae</taxon>
        <taxon>Arundineae</taxon>
        <taxon>Arundo</taxon>
    </lineage>
</organism>
<dbReference type="AlphaFoldDB" id="A0A0A9E1Y4"/>
<reference evidence="1" key="2">
    <citation type="journal article" date="2015" name="Data Brief">
        <title>Shoot transcriptome of the giant reed, Arundo donax.</title>
        <authorList>
            <person name="Barrero R.A."/>
            <person name="Guerrero F.D."/>
            <person name="Moolhuijzen P."/>
            <person name="Goolsby J.A."/>
            <person name="Tidwell J."/>
            <person name="Bellgard S.E."/>
            <person name="Bellgard M.I."/>
        </authorList>
    </citation>
    <scope>NUCLEOTIDE SEQUENCE</scope>
    <source>
        <tissue evidence="1">Shoot tissue taken approximately 20 cm above the soil surface</tissue>
    </source>
</reference>
<evidence type="ECO:0000313" key="1">
    <source>
        <dbReference type="EMBL" id="JAD91925.1"/>
    </source>
</evidence>
<sequence length="29" mass="3212">MNWGAFKTTLTDALIDHLQPIQVGQPNDS</sequence>
<reference evidence="1" key="1">
    <citation type="submission" date="2014-09" db="EMBL/GenBank/DDBJ databases">
        <authorList>
            <person name="Magalhaes I.L.F."/>
            <person name="Oliveira U."/>
            <person name="Santos F.R."/>
            <person name="Vidigal T.H.D.A."/>
            <person name="Brescovit A.D."/>
            <person name="Santos A.J."/>
        </authorList>
    </citation>
    <scope>NUCLEOTIDE SEQUENCE</scope>
    <source>
        <tissue evidence="1">Shoot tissue taken approximately 20 cm above the soil surface</tissue>
    </source>
</reference>